<dbReference type="Gene3D" id="3.90.820.10">
    <property type="entry name" value="Structural Genomics, Unknown Function 30-nov-00 1gh9 Mol_id"/>
    <property type="match status" value="1"/>
</dbReference>
<sequence>MIRFDRYLVVHNEQEQYSVWPTARPLPDGWFATSVAGSRAECLAYIDEVWVDIRPKRHRAEAGPRDA</sequence>
<dbReference type="Proteomes" id="UP000321424">
    <property type="component" value="Unassembled WGS sequence"/>
</dbReference>
<dbReference type="InterPro" id="IPR038020">
    <property type="entry name" value="MbtH-like_sf"/>
</dbReference>
<evidence type="ECO:0000259" key="1">
    <source>
        <dbReference type="SMART" id="SM00923"/>
    </source>
</evidence>
<comment type="caution">
    <text evidence="2">The sequence shown here is derived from an EMBL/GenBank/DDBJ whole genome shotgun (WGS) entry which is preliminary data.</text>
</comment>
<dbReference type="RefSeq" id="WP_147134090.1">
    <property type="nucleotide sequence ID" value="NZ_BJXA01000028.1"/>
</dbReference>
<protein>
    <submittedName>
        <fullName evidence="2">MbtH protein</fullName>
    </submittedName>
</protein>
<dbReference type="PANTHER" id="PTHR38444">
    <property type="entry name" value="ENTEROBACTIN BIOSYNTHESIS PROTEIN YBDZ"/>
    <property type="match status" value="1"/>
</dbReference>
<dbReference type="SMART" id="SM00923">
    <property type="entry name" value="MbtH"/>
    <property type="match status" value="1"/>
</dbReference>
<organism evidence="2 3">
    <name type="scientific">Nocardia ninae NBRC 108245</name>
    <dbReference type="NCBI Taxonomy" id="1210091"/>
    <lineage>
        <taxon>Bacteria</taxon>
        <taxon>Bacillati</taxon>
        <taxon>Actinomycetota</taxon>
        <taxon>Actinomycetes</taxon>
        <taxon>Mycobacteriales</taxon>
        <taxon>Nocardiaceae</taxon>
        <taxon>Nocardia</taxon>
    </lineage>
</organism>
<dbReference type="InterPro" id="IPR037407">
    <property type="entry name" value="MLP_fam"/>
</dbReference>
<keyword evidence="3" id="KW-1185">Reference proteome</keyword>
<dbReference type="OrthoDB" id="7584480at2"/>
<dbReference type="InterPro" id="IPR005153">
    <property type="entry name" value="MbtH-like_dom"/>
</dbReference>
<evidence type="ECO:0000313" key="2">
    <source>
        <dbReference type="EMBL" id="GEM39784.1"/>
    </source>
</evidence>
<reference evidence="2 3" key="1">
    <citation type="submission" date="2019-07" db="EMBL/GenBank/DDBJ databases">
        <title>Whole genome shotgun sequence of Nocardia ninae NBRC 108245.</title>
        <authorList>
            <person name="Hosoyama A."/>
            <person name="Uohara A."/>
            <person name="Ohji S."/>
            <person name="Ichikawa N."/>
        </authorList>
    </citation>
    <scope>NUCLEOTIDE SEQUENCE [LARGE SCALE GENOMIC DNA]</scope>
    <source>
        <strain evidence="2 3">NBRC 108245</strain>
    </source>
</reference>
<dbReference type="AlphaFoldDB" id="A0A511MGK7"/>
<dbReference type="SUPFAM" id="SSF160582">
    <property type="entry name" value="MbtH-like"/>
    <property type="match status" value="1"/>
</dbReference>
<dbReference type="GO" id="GO:0005829">
    <property type="term" value="C:cytosol"/>
    <property type="evidence" value="ECO:0007669"/>
    <property type="project" value="TreeGrafter"/>
</dbReference>
<gene>
    <name evidence="2" type="primary">mbtH</name>
    <name evidence="2" type="ORF">NN4_43030</name>
</gene>
<dbReference type="GO" id="GO:0019290">
    <property type="term" value="P:siderophore biosynthetic process"/>
    <property type="evidence" value="ECO:0007669"/>
    <property type="project" value="TreeGrafter"/>
</dbReference>
<dbReference type="PANTHER" id="PTHR38444:SF1">
    <property type="entry name" value="ENTEROBACTIN BIOSYNTHESIS PROTEIN YBDZ"/>
    <property type="match status" value="1"/>
</dbReference>
<evidence type="ECO:0000313" key="3">
    <source>
        <dbReference type="Proteomes" id="UP000321424"/>
    </source>
</evidence>
<feature type="domain" description="MbtH-like" evidence="1">
    <location>
        <begin position="2"/>
        <end position="48"/>
    </location>
</feature>
<dbReference type="EMBL" id="BJXA01000028">
    <property type="protein sequence ID" value="GEM39784.1"/>
    <property type="molecule type" value="Genomic_DNA"/>
</dbReference>
<accession>A0A511MGK7</accession>
<name>A0A511MGK7_9NOCA</name>
<dbReference type="Pfam" id="PF03621">
    <property type="entry name" value="MbtH"/>
    <property type="match status" value="1"/>
</dbReference>
<proteinExistence type="predicted"/>